<dbReference type="AlphaFoldDB" id="A0A1B2F2P9"/>
<dbReference type="Pfam" id="PF05106">
    <property type="entry name" value="Phage_holin_3_1"/>
    <property type="match status" value="1"/>
</dbReference>
<sequence length="104" mass="11236">MFDRPEAWAWLERWLQDNWPGLYAGVLAVIIAALRVVYGGGSLRRVLIEAPLCGALALAASHGLSLIGVTSDTAPFFGGVIGLLGVEGIRAIFIKFFIQKKQLP</sequence>
<keyword evidence="1" id="KW-0812">Transmembrane</keyword>
<protein>
    <submittedName>
        <fullName evidence="2">Phage holin family</fullName>
    </submittedName>
</protein>
<feature type="transmembrane region" description="Helical" evidence="1">
    <location>
        <begin position="50"/>
        <end position="70"/>
    </location>
</feature>
<reference evidence="2" key="1">
    <citation type="submission" date="2016-07" db="EMBL/GenBank/DDBJ databases">
        <title>New class B carbapenemase carried by novel plasmid in Pseudomonas putida enviromental strain in eastern Amazonia.</title>
        <authorList>
            <person name="Souza C.O."/>
            <person name="Lima K.V."/>
            <person name="Brasiliense D.M."/>
            <person name="Perez-Chaparro P.J."/>
            <person name="Mamizuka E.M."/>
            <person name="Lima M.O."/>
            <person name="Lima L.N."/>
            <person name="McCulloch J.A."/>
        </authorList>
    </citation>
    <scope>NUCLEOTIDE SEQUENCE [LARGE SCALE GENOMIC DNA]</scope>
    <source>
        <strain evidence="2">IEC33019</strain>
    </source>
</reference>
<proteinExistence type="predicted"/>
<keyword evidence="1" id="KW-1133">Transmembrane helix</keyword>
<dbReference type="InterPro" id="IPR006481">
    <property type="entry name" value="Phage_lambda_GpS_holin"/>
</dbReference>
<organism evidence="2">
    <name type="scientific">Pseudomonas putida</name>
    <name type="common">Arthrobacter siderocapsulatus</name>
    <dbReference type="NCBI Taxonomy" id="303"/>
    <lineage>
        <taxon>Bacteria</taxon>
        <taxon>Pseudomonadati</taxon>
        <taxon>Pseudomonadota</taxon>
        <taxon>Gammaproteobacteria</taxon>
        <taxon>Pseudomonadales</taxon>
        <taxon>Pseudomonadaceae</taxon>
        <taxon>Pseudomonas</taxon>
    </lineage>
</organism>
<evidence type="ECO:0000313" key="2">
    <source>
        <dbReference type="EMBL" id="ANY86470.1"/>
    </source>
</evidence>
<feature type="transmembrane region" description="Helical" evidence="1">
    <location>
        <begin position="20"/>
        <end position="38"/>
    </location>
</feature>
<dbReference type="EMBL" id="CP016634">
    <property type="protein sequence ID" value="ANY86470.1"/>
    <property type="molecule type" value="Genomic_DNA"/>
</dbReference>
<evidence type="ECO:0000256" key="1">
    <source>
        <dbReference type="SAM" id="Phobius"/>
    </source>
</evidence>
<name>A0A1B2F2P9_PSEPU</name>
<dbReference type="NCBIfam" id="TIGR01594">
    <property type="entry name" value="holin_lambda"/>
    <property type="match status" value="1"/>
</dbReference>
<gene>
    <name evidence="2" type="ORF">IEC33019_0893</name>
</gene>
<feature type="transmembrane region" description="Helical" evidence="1">
    <location>
        <begin position="76"/>
        <end position="98"/>
    </location>
</feature>
<keyword evidence="1" id="KW-0472">Membrane</keyword>
<accession>A0A1B2F2P9</accession>
<dbReference type="RefSeq" id="WP_070092636.1">
    <property type="nucleotide sequence ID" value="NZ_CP016634.1"/>
</dbReference>